<dbReference type="GO" id="GO:0008446">
    <property type="term" value="F:GDP-mannose 4,6-dehydratase activity"/>
    <property type="evidence" value="ECO:0007669"/>
    <property type="project" value="UniProtKB-EC"/>
</dbReference>
<dbReference type="Pfam" id="PF16363">
    <property type="entry name" value="GDP_Man_Dehyd"/>
    <property type="match status" value="1"/>
</dbReference>
<dbReference type="InterPro" id="IPR036291">
    <property type="entry name" value="NAD(P)-bd_dom_sf"/>
</dbReference>
<comment type="cofactor">
    <cofactor evidence="1">
        <name>NADP(+)</name>
        <dbReference type="ChEBI" id="CHEBI:58349"/>
    </cofactor>
</comment>
<dbReference type="Gene3D" id="3.90.25.10">
    <property type="entry name" value="UDP-galactose 4-epimerase, domain 1"/>
    <property type="match status" value="1"/>
</dbReference>
<dbReference type="AlphaFoldDB" id="A0A193QGG2"/>
<accession>A0A193QGG2</accession>
<keyword evidence="5" id="KW-0456">Lyase</keyword>
<evidence type="ECO:0000256" key="5">
    <source>
        <dbReference type="ARBA" id="ARBA00023239"/>
    </source>
</evidence>
<feature type="domain" description="NAD(P)-binding" evidence="6">
    <location>
        <begin position="2"/>
        <end position="82"/>
    </location>
</feature>
<dbReference type="EC" id="4.2.1.47" evidence="4"/>
<dbReference type="Proteomes" id="UP000245838">
    <property type="component" value="Chromosome sggmmb4_Chromosome"/>
</dbReference>
<evidence type="ECO:0000313" key="7">
    <source>
        <dbReference type="EMBL" id="CRL44005.1"/>
    </source>
</evidence>
<evidence type="ECO:0000256" key="3">
    <source>
        <dbReference type="ARBA" id="ARBA00009263"/>
    </source>
</evidence>
<evidence type="ECO:0000256" key="1">
    <source>
        <dbReference type="ARBA" id="ARBA00001937"/>
    </source>
</evidence>
<protein>
    <recommendedName>
        <fullName evidence="4">GDP-mannose 4,6-dehydratase</fullName>
        <ecNumber evidence="4">4.2.1.47</ecNumber>
    </recommendedName>
</protein>
<dbReference type="InterPro" id="IPR016040">
    <property type="entry name" value="NAD(P)-bd_dom"/>
</dbReference>
<dbReference type="PANTHER" id="PTHR43715">
    <property type="entry name" value="GDP-MANNOSE 4,6-DEHYDRATASE"/>
    <property type="match status" value="1"/>
</dbReference>
<comment type="similarity">
    <text evidence="3">Belongs to the NAD(P)-dependent epimerase/dehydratase family. GDP-mannose 4,6-dehydratase subfamily.</text>
</comment>
<evidence type="ECO:0000259" key="6">
    <source>
        <dbReference type="Pfam" id="PF16363"/>
    </source>
</evidence>
<organism evidence="7 8">
    <name type="scientific">Sodalis glossinidius (strain morsitans)</name>
    <dbReference type="NCBI Taxonomy" id="343509"/>
    <lineage>
        <taxon>Bacteria</taxon>
        <taxon>Pseudomonadati</taxon>
        <taxon>Pseudomonadota</taxon>
        <taxon>Gammaproteobacteria</taxon>
        <taxon>Enterobacterales</taxon>
        <taxon>Bruguierivoracaceae</taxon>
        <taxon>Sodalis</taxon>
    </lineage>
</organism>
<dbReference type="InterPro" id="IPR006368">
    <property type="entry name" value="GDP_Man_deHydtase"/>
</dbReference>
<evidence type="ECO:0000256" key="2">
    <source>
        <dbReference type="ARBA" id="ARBA00004912"/>
    </source>
</evidence>
<comment type="pathway">
    <text evidence="2">Nucleotide-sugar biosynthesis; GDP-L-fucose biosynthesis via de novo pathway; GDP-L-fucose from GDP-alpha-D-mannose: step 1/2.</text>
</comment>
<evidence type="ECO:0000313" key="8">
    <source>
        <dbReference type="Proteomes" id="UP000245838"/>
    </source>
</evidence>
<sequence>MAARELGIEIVFEGQGINEKAFVSKITGGLAPSLRVGDVIVEVDERYFRPTEVDTLLGDPSYAQQRLGWQPEISLQQLIAEMVEHDLQATRQHSLLKSHGYAVCHSVE</sequence>
<dbReference type="GO" id="GO:0042351">
    <property type="term" value="P:'de novo' GDP-L-fucose biosynthetic process"/>
    <property type="evidence" value="ECO:0007669"/>
    <property type="project" value="TreeGrafter"/>
</dbReference>
<dbReference type="EMBL" id="LN854557">
    <property type="protein sequence ID" value="CRL44005.1"/>
    <property type="molecule type" value="Genomic_DNA"/>
</dbReference>
<evidence type="ECO:0000256" key="4">
    <source>
        <dbReference type="ARBA" id="ARBA00011989"/>
    </source>
</evidence>
<dbReference type="SUPFAM" id="SSF51735">
    <property type="entry name" value="NAD(P)-binding Rossmann-fold domains"/>
    <property type="match status" value="1"/>
</dbReference>
<reference evidence="7 8" key="1">
    <citation type="submission" date="2015-05" db="EMBL/GenBank/DDBJ databases">
        <authorList>
            <person name="Goodhead I."/>
        </authorList>
    </citation>
    <scope>NUCLEOTIDE SEQUENCE [LARGE SCALE GENOMIC DNA]</scope>
    <source>
        <strain evidence="8">morsitans</strain>
    </source>
</reference>
<proteinExistence type="inferred from homology"/>
<dbReference type="PANTHER" id="PTHR43715:SF1">
    <property type="entry name" value="GDP-MANNOSE 4,6 DEHYDRATASE"/>
    <property type="match status" value="1"/>
</dbReference>
<name>A0A193QGG2_SODGM</name>
<gene>
    <name evidence="7" type="primary">gmd_1</name>
    <name evidence="7" type="ORF">SGGMMB4_00857</name>
</gene>